<dbReference type="KEGG" id="ctes:O987_15730"/>
<proteinExistence type="predicted"/>
<dbReference type="HOGENOM" id="CLU_156434_0_0_4"/>
<sequence length="134" mass="15036">MRHTGTLFLSRTPPQASTALCGAFQLQLLLLDRLGPHHTEPWRATWTGVAAQRFWQTHHAALLPGTALVVELDRARIHTLACCPPRSEVQAHVIHSVHWCRRAAGSLQALQRGMSSRSMRCDPRNRLSKPEPCH</sequence>
<dbReference type="Proteomes" id="UP000028782">
    <property type="component" value="Chromosome"/>
</dbReference>
<dbReference type="AlphaFoldDB" id="A0A076PU34"/>
<evidence type="ECO:0000313" key="3">
    <source>
        <dbReference type="Proteomes" id="UP000028782"/>
    </source>
</evidence>
<evidence type="ECO:0000313" key="2">
    <source>
        <dbReference type="EMBL" id="AIJ47265.1"/>
    </source>
</evidence>
<organism evidence="2 3">
    <name type="scientific">Comamonas testosteroni TK102</name>
    <dbReference type="NCBI Taxonomy" id="1392005"/>
    <lineage>
        <taxon>Bacteria</taxon>
        <taxon>Pseudomonadati</taxon>
        <taxon>Pseudomonadota</taxon>
        <taxon>Betaproteobacteria</taxon>
        <taxon>Burkholderiales</taxon>
        <taxon>Comamonadaceae</taxon>
        <taxon>Comamonas</taxon>
    </lineage>
</organism>
<gene>
    <name evidence="2" type="ORF">O987_15730</name>
</gene>
<reference evidence="2 3" key="1">
    <citation type="journal article" date="2014" name="Genome Announc.">
        <title>Complete Genome Sequence of Polychlorinated Biphenyl Degrader Comamonas testosteroni TK102 (NBRC 109938).</title>
        <authorList>
            <person name="Fukuda K."/>
            <person name="Hosoyama A."/>
            <person name="Tsuchikane K."/>
            <person name="Ohji S."/>
            <person name="Yamazoe A."/>
            <person name="Fujita N."/>
            <person name="Shintani M."/>
            <person name="Kimbara K."/>
        </authorList>
    </citation>
    <scope>NUCLEOTIDE SEQUENCE [LARGE SCALE GENOMIC DNA]</scope>
    <source>
        <strain evidence="2">TK102</strain>
    </source>
</reference>
<dbReference type="RefSeq" id="WP_235214153.1">
    <property type="nucleotide sequence ID" value="NZ_CP006704.1"/>
</dbReference>
<feature type="compositionally biased region" description="Basic and acidic residues" evidence="1">
    <location>
        <begin position="119"/>
        <end position="134"/>
    </location>
</feature>
<evidence type="ECO:0000256" key="1">
    <source>
        <dbReference type="SAM" id="MobiDB-lite"/>
    </source>
</evidence>
<dbReference type="EMBL" id="CP006704">
    <property type="protein sequence ID" value="AIJ47265.1"/>
    <property type="molecule type" value="Genomic_DNA"/>
</dbReference>
<protein>
    <submittedName>
        <fullName evidence="2">Uncharacterized protein</fullName>
    </submittedName>
</protein>
<accession>A0A076PU34</accession>
<name>A0A076PU34_COMTE</name>
<feature type="region of interest" description="Disordered" evidence="1">
    <location>
        <begin position="115"/>
        <end position="134"/>
    </location>
</feature>